<keyword evidence="8" id="KW-0406">Ion transport</keyword>
<dbReference type="PROSITE" id="PS50283">
    <property type="entry name" value="NA_SOLUT_SYMP_3"/>
    <property type="match status" value="1"/>
</dbReference>
<keyword evidence="5 13" id="KW-0812">Transmembrane</keyword>
<dbReference type="Pfam" id="PF00474">
    <property type="entry name" value="SSF"/>
    <property type="match status" value="1"/>
</dbReference>
<organism evidence="14 15">
    <name type="scientific">Aphidius gifuensis</name>
    <name type="common">Parasitoid wasp</name>
    <dbReference type="NCBI Taxonomy" id="684658"/>
    <lineage>
        <taxon>Eukaryota</taxon>
        <taxon>Metazoa</taxon>
        <taxon>Ecdysozoa</taxon>
        <taxon>Arthropoda</taxon>
        <taxon>Hexapoda</taxon>
        <taxon>Insecta</taxon>
        <taxon>Pterygota</taxon>
        <taxon>Neoptera</taxon>
        <taxon>Endopterygota</taxon>
        <taxon>Hymenoptera</taxon>
        <taxon>Apocrita</taxon>
        <taxon>Ichneumonoidea</taxon>
        <taxon>Braconidae</taxon>
        <taxon>Aphidiinae</taxon>
        <taxon>Aphidius</taxon>
    </lineage>
</organism>
<keyword evidence="3" id="KW-0813">Transport</keyword>
<dbReference type="InterPro" id="IPR051163">
    <property type="entry name" value="Sodium:Solute_Symporter_SSF"/>
</dbReference>
<evidence type="ECO:0000256" key="3">
    <source>
        <dbReference type="ARBA" id="ARBA00022448"/>
    </source>
</evidence>
<evidence type="ECO:0000313" key="15">
    <source>
        <dbReference type="Proteomes" id="UP000639338"/>
    </source>
</evidence>
<feature type="transmembrane region" description="Helical" evidence="13">
    <location>
        <begin position="53"/>
        <end position="72"/>
    </location>
</feature>
<evidence type="ECO:0000256" key="8">
    <source>
        <dbReference type="ARBA" id="ARBA00023065"/>
    </source>
</evidence>
<dbReference type="PANTHER" id="PTHR42985:SF41">
    <property type="entry name" value="GH19970P-RELATED"/>
    <property type="match status" value="1"/>
</dbReference>
<feature type="transmembrane region" description="Helical" evidence="13">
    <location>
        <begin position="341"/>
        <end position="365"/>
    </location>
</feature>
<keyword evidence="6 13" id="KW-1133">Transmembrane helix</keyword>
<evidence type="ECO:0000313" key="14">
    <source>
        <dbReference type="EMBL" id="KAF7993625.1"/>
    </source>
</evidence>
<evidence type="ECO:0000256" key="2">
    <source>
        <dbReference type="ARBA" id="ARBA00006434"/>
    </source>
</evidence>
<feature type="transmembrane region" description="Helical" evidence="13">
    <location>
        <begin position="189"/>
        <end position="208"/>
    </location>
</feature>
<evidence type="ECO:0000256" key="10">
    <source>
        <dbReference type="ARBA" id="ARBA00023201"/>
    </source>
</evidence>
<evidence type="ECO:0000256" key="12">
    <source>
        <dbReference type="SAM" id="MobiDB-lite"/>
    </source>
</evidence>
<comment type="caution">
    <text evidence="14">The sequence shown here is derived from an EMBL/GenBank/DDBJ whole genome shotgun (WGS) entry which is preliminary data.</text>
</comment>
<evidence type="ECO:0008006" key="16">
    <source>
        <dbReference type="Google" id="ProtNLM"/>
    </source>
</evidence>
<dbReference type="Proteomes" id="UP000639338">
    <property type="component" value="Unassembled WGS sequence"/>
</dbReference>
<keyword evidence="9 13" id="KW-0472">Membrane</keyword>
<keyword evidence="15" id="KW-1185">Reference proteome</keyword>
<feature type="transmembrane region" description="Helical" evidence="13">
    <location>
        <begin position="279"/>
        <end position="304"/>
    </location>
</feature>
<feature type="transmembrane region" description="Helical" evidence="13">
    <location>
        <begin position="385"/>
        <end position="405"/>
    </location>
</feature>
<evidence type="ECO:0000256" key="4">
    <source>
        <dbReference type="ARBA" id="ARBA00022475"/>
    </source>
</evidence>
<comment type="subcellular location">
    <subcellularLocation>
        <location evidence="1">Cell membrane</location>
        <topology evidence="1">Multi-pass membrane protein</topology>
    </subcellularLocation>
</comment>
<feature type="transmembrane region" description="Helical" evidence="13">
    <location>
        <begin position="240"/>
        <end position="258"/>
    </location>
</feature>
<dbReference type="Gene3D" id="1.20.1730.10">
    <property type="entry name" value="Sodium/glucose cotransporter"/>
    <property type="match status" value="1"/>
</dbReference>
<dbReference type="OrthoDB" id="196131at2759"/>
<dbReference type="GO" id="GO:0006814">
    <property type="term" value="P:sodium ion transport"/>
    <property type="evidence" value="ECO:0007669"/>
    <property type="project" value="UniProtKB-KW"/>
</dbReference>
<proteinExistence type="inferred from homology"/>
<evidence type="ECO:0000256" key="9">
    <source>
        <dbReference type="ARBA" id="ARBA00023136"/>
    </source>
</evidence>
<dbReference type="NCBIfam" id="TIGR00813">
    <property type="entry name" value="sss"/>
    <property type="match status" value="1"/>
</dbReference>
<sequence>MTEMDDRWFFHWTDWLVFGLMLSFSAIVGIWHYQKAKKSTTIDYALGKSGLSVFPVSASLISSFISGITLLGTPTEIYNFGTQYWVTIISILFAGIIVGNVYLPVFMKLKLNSCYEYLELRFNRSVRVLISLIFVIDVVLYQSIVVYVPSLALNQVTGINIHLIGVIVCSVCVFYTVMGGIRAVVWADAFQVCVMTAAFITVTILGTYEVGGPSEVWKKALNSNRIEFLNFDLSLYTRHTVWSVLFGSCMYSTAYIAVNQTVVQRYSSLPRIKDSKIALTIFTIGVMFFISLTCWCGLVVLAWWSSPKCDPRASGLVKADDQMLPAYVMQIAGKFYGIPGLFVAGIFSAALSTLSVGLNSTSVVLLEDFVKGTFRLKPNDRSATIFVKFVVILLGLVALGLMFVVEQLGGVLALTNSLAAIAAGTSFGVFSLGMLNPSANSKGAFIGAITGFIVAGWSSLGSNAMVATGDIIPKKLPVDLTSIGCPSNISQSFLNQFPVDHDESNIFPLYRLSYHWISPMGTIVVIIVGSLVSWITRSSTSGNIDRDLLSPVIHRWVPKTTNSFDQTGQHYPLKEAPRSSRKPYVPSAT</sequence>
<name>A0A834XWQ8_APHGI</name>
<feature type="region of interest" description="Disordered" evidence="12">
    <location>
        <begin position="564"/>
        <end position="589"/>
    </location>
</feature>
<evidence type="ECO:0000256" key="13">
    <source>
        <dbReference type="SAM" id="Phobius"/>
    </source>
</evidence>
<accession>A0A834XWQ8</accession>
<dbReference type="GO" id="GO:0005886">
    <property type="term" value="C:plasma membrane"/>
    <property type="evidence" value="ECO:0007669"/>
    <property type="project" value="UniProtKB-SubCell"/>
</dbReference>
<evidence type="ECO:0000256" key="1">
    <source>
        <dbReference type="ARBA" id="ARBA00004651"/>
    </source>
</evidence>
<feature type="transmembrane region" description="Helical" evidence="13">
    <location>
        <begin position="444"/>
        <end position="460"/>
    </location>
</feature>
<feature type="transmembrane region" description="Helical" evidence="13">
    <location>
        <begin position="516"/>
        <end position="536"/>
    </location>
</feature>
<reference evidence="14 15" key="1">
    <citation type="submission" date="2020-08" db="EMBL/GenBank/DDBJ databases">
        <title>Aphidius gifuensis genome sequencing and assembly.</title>
        <authorList>
            <person name="Du Z."/>
        </authorList>
    </citation>
    <scope>NUCLEOTIDE SEQUENCE [LARGE SCALE GENOMIC DNA]</scope>
    <source>
        <strain evidence="14">YNYX2018</strain>
        <tissue evidence="14">Adults</tissue>
    </source>
</reference>
<feature type="transmembrane region" description="Helical" evidence="13">
    <location>
        <begin position="84"/>
        <end position="105"/>
    </location>
</feature>
<evidence type="ECO:0000256" key="7">
    <source>
        <dbReference type="ARBA" id="ARBA00023053"/>
    </source>
</evidence>
<protein>
    <recommendedName>
        <fullName evidence="16">Sodium-coupled monocarboxylate transporter</fullName>
    </recommendedName>
</protein>
<feature type="transmembrane region" description="Helical" evidence="13">
    <location>
        <begin position="411"/>
        <end position="432"/>
    </location>
</feature>
<feature type="transmembrane region" description="Helical" evidence="13">
    <location>
        <begin position="12"/>
        <end position="33"/>
    </location>
</feature>
<dbReference type="InterPro" id="IPR038377">
    <property type="entry name" value="Na/Glc_symporter_sf"/>
</dbReference>
<dbReference type="CDD" id="cd11492">
    <property type="entry name" value="SLC5sbd_NIS-SMVT"/>
    <property type="match status" value="1"/>
</dbReference>
<dbReference type="InterPro" id="IPR001734">
    <property type="entry name" value="Na/solute_symporter"/>
</dbReference>
<evidence type="ECO:0000256" key="5">
    <source>
        <dbReference type="ARBA" id="ARBA00022692"/>
    </source>
</evidence>
<keyword evidence="10" id="KW-0739">Sodium transport</keyword>
<dbReference type="EMBL" id="JACMRX010000003">
    <property type="protein sequence ID" value="KAF7993625.1"/>
    <property type="molecule type" value="Genomic_DNA"/>
</dbReference>
<dbReference type="PANTHER" id="PTHR42985">
    <property type="entry name" value="SODIUM-COUPLED MONOCARBOXYLATE TRANSPORTER"/>
    <property type="match status" value="1"/>
</dbReference>
<keyword evidence="4" id="KW-1003">Cell membrane</keyword>
<dbReference type="AlphaFoldDB" id="A0A834XWQ8"/>
<feature type="transmembrane region" description="Helical" evidence="13">
    <location>
        <begin position="159"/>
        <end position="177"/>
    </location>
</feature>
<evidence type="ECO:0000256" key="11">
    <source>
        <dbReference type="RuleBase" id="RU362091"/>
    </source>
</evidence>
<keyword evidence="7" id="KW-0915">Sodium</keyword>
<evidence type="ECO:0000256" key="6">
    <source>
        <dbReference type="ARBA" id="ARBA00022989"/>
    </source>
</evidence>
<feature type="transmembrane region" description="Helical" evidence="13">
    <location>
        <begin position="126"/>
        <end position="147"/>
    </location>
</feature>
<comment type="similarity">
    <text evidence="2 11">Belongs to the sodium:solute symporter (SSF) (TC 2.A.21) family.</text>
</comment>
<dbReference type="GO" id="GO:0015293">
    <property type="term" value="F:symporter activity"/>
    <property type="evidence" value="ECO:0007669"/>
    <property type="project" value="TreeGrafter"/>
</dbReference>
<gene>
    <name evidence="14" type="ORF">HCN44_010220</name>
</gene>